<keyword evidence="1" id="KW-0472">Membrane</keyword>
<keyword evidence="1" id="KW-1133">Transmembrane helix</keyword>
<protein>
    <submittedName>
        <fullName evidence="2">Uncharacterized protein</fullName>
    </submittedName>
</protein>
<dbReference type="Proteomes" id="UP000060778">
    <property type="component" value="Chromosome"/>
</dbReference>
<keyword evidence="3" id="KW-1185">Reference proteome</keyword>
<dbReference type="GeneID" id="30680798"/>
<dbReference type="EMBL" id="CP006867">
    <property type="protein sequence ID" value="ALU12012.1"/>
    <property type="molecule type" value="Genomic_DNA"/>
</dbReference>
<dbReference type="Gene3D" id="1.10.1130.10">
    <property type="entry name" value="Flavocytochrome C3, Chain A"/>
    <property type="match status" value="1"/>
</dbReference>
<accession>A0A0U3G128</accession>
<feature type="transmembrane region" description="Helical" evidence="1">
    <location>
        <begin position="187"/>
        <end position="208"/>
    </location>
</feature>
<evidence type="ECO:0000313" key="2">
    <source>
        <dbReference type="EMBL" id="ALU12012.1"/>
    </source>
</evidence>
<keyword evidence="1" id="KW-0812">Transmembrane</keyword>
<dbReference type="STRING" id="940295.EYM_07130"/>
<dbReference type="KEGG" id="iis:EYM_07130"/>
<proteinExistence type="predicted"/>
<evidence type="ECO:0000313" key="3">
    <source>
        <dbReference type="Proteomes" id="UP000060778"/>
    </source>
</evidence>
<reference evidence="2 3" key="1">
    <citation type="submission" date="2013-11" db="EMBL/GenBank/DDBJ databases">
        <title>Comparative genomics of Ignicoccus.</title>
        <authorList>
            <person name="Podar M."/>
        </authorList>
    </citation>
    <scope>NUCLEOTIDE SEQUENCE [LARGE SCALE GENOMIC DNA]</scope>
    <source>
        <strain evidence="2 3">DSM 13165</strain>
    </source>
</reference>
<name>A0A0U3G128_9CREN</name>
<gene>
    <name evidence="2" type="ORF">EYM_07130</name>
</gene>
<sequence length="210" mass="23436">MNRLTVLTIALAISVALASSTAYTPAYPCTYCHLNMKVNGNVKVSEVHKVDLSKGAHAGLYCSNCHEVDNPMKLKNGEIVIPMNLATREEKMKYNTLCAQCHPRTFSDYQKLVHGNKTMTCDGGQNILILGYKGSPYWFHQCTDYTHFTKKPARACIECHDPHDPVKLPDSIMPPPSDRPEPYKQDLIQTSTLILFVLAAIVSVAAYLRH</sequence>
<dbReference type="OrthoDB" id="145003at2157"/>
<dbReference type="InterPro" id="IPR036280">
    <property type="entry name" value="Multihaem_cyt_sf"/>
</dbReference>
<organism evidence="2 3">
    <name type="scientific">Ignicoccus islandicus DSM 13165</name>
    <dbReference type="NCBI Taxonomy" id="940295"/>
    <lineage>
        <taxon>Archaea</taxon>
        <taxon>Thermoproteota</taxon>
        <taxon>Thermoprotei</taxon>
        <taxon>Desulfurococcales</taxon>
        <taxon>Desulfurococcaceae</taxon>
        <taxon>Ignicoccus</taxon>
    </lineage>
</organism>
<dbReference type="RefSeq" id="WP_075050380.1">
    <property type="nucleotide sequence ID" value="NZ_CP006867.1"/>
</dbReference>
<dbReference type="SUPFAM" id="SSF48695">
    <property type="entry name" value="Multiheme cytochromes"/>
    <property type="match status" value="1"/>
</dbReference>
<dbReference type="AlphaFoldDB" id="A0A0U3G128"/>
<evidence type="ECO:0000256" key="1">
    <source>
        <dbReference type="SAM" id="Phobius"/>
    </source>
</evidence>